<proteinExistence type="inferred from homology"/>
<keyword evidence="5" id="KW-0762">Sugar transport</keyword>
<feature type="transmembrane region" description="Helical" evidence="10">
    <location>
        <begin position="173"/>
        <end position="196"/>
    </location>
</feature>
<evidence type="ECO:0008006" key="13">
    <source>
        <dbReference type="Google" id="ProtNLM"/>
    </source>
</evidence>
<comment type="similarity">
    <text evidence="2">Belongs to the SWEET sugar transporter family.</text>
</comment>
<dbReference type="GO" id="GO:0051119">
    <property type="term" value="F:sugar transmembrane transporter activity"/>
    <property type="evidence" value="ECO:0007669"/>
    <property type="project" value="InterPro"/>
</dbReference>
<evidence type="ECO:0000256" key="7">
    <source>
        <dbReference type="ARBA" id="ARBA00022737"/>
    </source>
</evidence>
<protein>
    <recommendedName>
        <fullName evidence="13">Sugar transporter SWEET1</fullName>
    </recommendedName>
</protein>
<gene>
    <name evidence="11" type="ORF">SteCoe_23156</name>
</gene>
<dbReference type="InterPro" id="IPR047664">
    <property type="entry name" value="SWEET"/>
</dbReference>
<dbReference type="PANTHER" id="PTHR10791">
    <property type="entry name" value="RAG1-ACTIVATING PROTEIN 1"/>
    <property type="match status" value="1"/>
</dbReference>
<accession>A0A1R2BKJ9</accession>
<organism evidence="11 12">
    <name type="scientific">Stentor coeruleus</name>
    <dbReference type="NCBI Taxonomy" id="5963"/>
    <lineage>
        <taxon>Eukaryota</taxon>
        <taxon>Sar</taxon>
        <taxon>Alveolata</taxon>
        <taxon>Ciliophora</taxon>
        <taxon>Postciliodesmatophora</taxon>
        <taxon>Heterotrichea</taxon>
        <taxon>Heterotrichida</taxon>
        <taxon>Stentoridae</taxon>
        <taxon>Stentor</taxon>
    </lineage>
</organism>
<dbReference type="Gene3D" id="1.20.1280.290">
    <property type="match status" value="2"/>
</dbReference>
<dbReference type="OrthoDB" id="409725at2759"/>
<evidence type="ECO:0000256" key="6">
    <source>
        <dbReference type="ARBA" id="ARBA00022692"/>
    </source>
</evidence>
<evidence type="ECO:0000256" key="2">
    <source>
        <dbReference type="ARBA" id="ARBA00007809"/>
    </source>
</evidence>
<dbReference type="PANTHER" id="PTHR10791:SF30">
    <property type="entry name" value="SUGAR TRANSPORTER SWEET1"/>
    <property type="match status" value="1"/>
</dbReference>
<evidence type="ECO:0000256" key="9">
    <source>
        <dbReference type="ARBA" id="ARBA00023136"/>
    </source>
</evidence>
<feature type="transmembrane region" description="Helical" evidence="10">
    <location>
        <begin position="39"/>
        <end position="59"/>
    </location>
</feature>
<evidence type="ECO:0000256" key="3">
    <source>
        <dbReference type="ARBA" id="ARBA00022448"/>
    </source>
</evidence>
<dbReference type="InterPro" id="IPR004316">
    <property type="entry name" value="SWEET_rpt"/>
</dbReference>
<evidence type="ECO:0000256" key="4">
    <source>
        <dbReference type="ARBA" id="ARBA00022475"/>
    </source>
</evidence>
<comment type="subcellular location">
    <subcellularLocation>
        <location evidence="1">Cell membrane</location>
        <topology evidence="1">Multi-pass membrane protein</topology>
    </subcellularLocation>
</comment>
<feature type="transmembrane region" description="Helical" evidence="10">
    <location>
        <begin position="6"/>
        <end position="27"/>
    </location>
</feature>
<keyword evidence="12" id="KW-1185">Reference proteome</keyword>
<evidence type="ECO:0000313" key="12">
    <source>
        <dbReference type="Proteomes" id="UP000187209"/>
    </source>
</evidence>
<keyword evidence="8 10" id="KW-1133">Transmembrane helix</keyword>
<reference evidence="11 12" key="1">
    <citation type="submission" date="2016-11" db="EMBL/GenBank/DDBJ databases">
        <title>The macronuclear genome of Stentor coeruleus: a giant cell with tiny introns.</title>
        <authorList>
            <person name="Slabodnick M."/>
            <person name="Ruby J.G."/>
            <person name="Reiff S.B."/>
            <person name="Swart E.C."/>
            <person name="Gosai S."/>
            <person name="Prabakaran S."/>
            <person name="Witkowska E."/>
            <person name="Larue G.E."/>
            <person name="Fisher S."/>
            <person name="Freeman R.M."/>
            <person name="Gunawardena J."/>
            <person name="Chu W."/>
            <person name="Stover N.A."/>
            <person name="Gregory B.D."/>
            <person name="Nowacki M."/>
            <person name="Derisi J."/>
            <person name="Roy S.W."/>
            <person name="Marshall W.F."/>
            <person name="Sood P."/>
        </authorList>
    </citation>
    <scope>NUCLEOTIDE SEQUENCE [LARGE SCALE GENOMIC DNA]</scope>
    <source>
        <strain evidence="11">WM001</strain>
    </source>
</reference>
<evidence type="ECO:0000256" key="10">
    <source>
        <dbReference type="SAM" id="Phobius"/>
    </source>
</evidence>
<keyword evidence="6 10" id="KW-0812">Transmembrane</keyword>
<feature type="transmembrane region" description="Helical" evidence="10">
    <location>
        <begin position="65"/>
        <end position="86"/>
    </location>
</feature>
<evidence type="ECO:0000256" key="5">
    <source>
        <dbReference type="ARBA" id="ARBA00022597"/>
    </source>
</evidence>
<name>A0A1R2BKJ9_9CILI</name>
<sequence length="204" mass="22895">MEAEIVLSSIGIVLSIINTVTPTIAIYRRAKTQTLHQVPLNFLRLYHACQLSWLIYSIMIVSPSLIIINLITTFLSCVNLLLYVVYTGKIKDFLPKYFMSFVMSSFLTMNFASHEFVGSMCSVLTILSSVSSLESIQEAWKTQDCKAIDIGMAFSGFLASAVWAMFGKITMDVHVYFSSLVGVIICLALTIVYYYLKFTKKANN</sequence>
<keyword evidence="9 10" id="KW-0472">Membrane</keyword>
<dbReference type="AlphaFoldDB" id="A0A1R2BKJ9"/>
<feature type="transmembrane region" description="Helical" evidence="10">
    <location>
        <begin position="148"/>
        <end position="167"/>
    </location>
</feature>
<dbReference type="GO" id="GO:0005886">
    <property type="term" value="C:plasma membrane"/>
    <property type="evidence" value="ECO:0007669"/>
    <property type="project" value="UniProtKB-SubCell"/>
</dbReference>
<evidence type="ECO:0000313" key="11">
    <source>
        <dbReference type="EMBL" id="OMJ77288.1"/>
    </source>
</evidence>
<comment type="caution">
    <text evidence="11">The sequence shown here is derived from an EMBL/GenBank/DDBJ whole genome shotgun (WGS) entry which is preliminary data.</text>
</comment>
<dbReference type="Pfam" id="PF03083">
    <property type="entry name" value="MtN3_slv"/>
    <property type="match status" value="2"/>
</dbReference>
<keyword evidence="4" id="KW-1003">Cell membrane</keyword>
<keyword evidence="7" id="KW-0677">Repeat</keyword>
<evidence type="ECO:0000256" key="1">
    <source>
        <dbReference type="ARBA" id="ARBA00004651"/>
    </source>
</evidence>
<dbReference type="Proteomes" id="UP000187209">
    <property type="component" value="Unassembled WGS sequence"/>
</dbReference>
<keyword evidence="3" id="KW-0813">Transport</keyword>
<evidence type="ECO:0000256" key="8">
    <source>
        <dbReference type="ARBA" id="ARBA00022989"/>
    </source>
</evidence>
<dbReference type="EMBL" id="MPUH01000583">
    <property type="protein sequence ID" value="OMJ77288.1"/>
    <property type="molecule type" value="Genomic_DNA"/>
</dbReference>